<evidence type="ECO:0000313" key="3">
    <source>
        <dbReference type="Proteomes" id="UP001528850"/>
    </source>
</evidence>
<dbReference type="Proteomes" id="UP001528850">
    <property type="component" value="Unassembled WGS sequence"/>
</dbReference>
<comment type="caution">
    <text evidence="2">The sequence shown here is derived from an EMBL/GenBank/DDBJ whole genome shotgun (WGS) entry which is preliminary data.</text>
</comment>
<feature type="region of interest" description="Disordered" evidence="1">
    <location>
        <begin position="97"/>
        <end position="117"/>
    </location>
</feature>
<proteinExistence type="predicted"/>
<keyword evidence="3" id="KW-1185">Reference proteome</keyword>
<accession>A0ABT6B751</accession>
<evidence type="ECO:0000256" key="1">
    <source>
        <dbReference type="SAM" id="MobiDB-lite"/>
    </source>
</evidence>
<organism evidence="2 3">
    <name type="scientific">Luteibacter sahnii</name>
    <dbReference type="NCBI Taxonomy" id="3021977"/>
    <lineage>
        <taxon>Bacteria</taxon>
        <taxon>Pseudomonadati</taxon>
        <taxon>Pseudomonadota</taxon>
        <taxon>Gammaproteobacteria</taxon>
        <taxon>Lysobacterales</taxon>
        <taxon>Rhodanobacteraceae</taxon>
        <taxon>Luteibacter</taxon>
    </lineage>
</organism>
<name>A0ABT6B751_9GAMM</name>
<sequence length="117" mass="13090">MSKKIPVSAENWENGVLGNAAKHARQVNREDALAIAQAAGVNMQPISIRLPKHLLGVLKEIAKYHGVGYQPMIRDLLERWATGEIKTILADRLEHAERREKEFSETPSLAGDLRRQA</sequence>
<evidence type="ECO:0008006" key="4">
    <source>
        <dbReference type="Google" id="ProtNLM"/>
    </source>
</evidence>
<reference evidence="2 3" key="1">
    <citation type="journal article" date="2024" name="Curr. Microbiol.">
        <title>Luteibacter sahnii sp. nov., A Novel Yellow-Colored Xanthomonadin Pigment Producing Probiotic Bacterium from Healthy Rice Seed Microbiome.</title>
        <authorList>
            <person name="Jaiswal G."/>
            <person name="Rana R."/>
            <person name="Nayak P.K."/>
            <person name="Chouhan R."/>
            <person name="Gandhi S.G."/>
            <person name="Patel H.K."/>
            <person name="Patil P.B."/>
        </authorList>
    </citation>
    <scope>NUCLEOTIDE SEQUENCE [LARGE SCALE GENOMIC DNA]</scope>
    <source>
        <strain evidence="2 3">PPL201</strain>
    </source>
</reference>
<protein>
    <recommendedName>
        <fullName evidence="4">CopG family transcriptional regulator</fullName>
    </recommendedName>
</protein>
<evidence type="ECO:0000313" key="2">
    <source>
        <dbReference type="EMBL" id="MDF4023698.1"/>
    </source>
</evidence>
<dbReference type="EMBL" id="JARJJS010000001">
    <property type="protein sequence ID" value="MDF4023698.1"/>
    <property type="molecule type" value="Genomic_DNA"/>
</dbReference>
<gene>
    <name evidence="2" type="ORF">P3W24_01740</name>
</gene>